<keyword evidence="5" id="KW-1185">Reference proteome</keyword>
<evidence type="ECO:0000313" key="5">
    <source>
        <dbReference type="Proteomes" id="UP000291020"/>
    </source>
</evidence>
<dbReference type="AlphaFoldDB" id="A0A452H9E5"/>
<dbReference type="PANTHER" id="PTHR45935:SF15">
    <property type="entry name" value="SCAN BOX DOMAIN-CONTAINING PROTEIN"/>
    <property type="match status" value="1"/>
</dbReference>
<reference evidence="4" key="3">
    <citation type="submission" date="2025-09" db="UniProtKB">
        <authorList>
            <consortium name="Ensembl"/>
        </authorList>
    </citation>
    <scope>IDENTIFICATION</scope>
</reference>
<dbReference type="Proteomes" id="UP000291020">
    <property type="component" value="Unassembled WGS sequence"/>
</dbReference>
<reference evidence="4" key="2">
    <citation type="submission" date="2025-08" db="UniProtKB">
        <authorList>
            <consortium name="Ensembl"/>
        </authorList>
    </citation>
    <scope>IDENTIFICATION</scope>
</reference>
<dbReference type="PROSITE" id="PS50804">
    <property type="entry name" value="SCAN_BOX"/>
    <property type="match status" value="1"/>
</dbReference>
<dbReference type="STRING" id="38772.ENSGAGP00000011199"/>
<dbReference type="Gene3D" id="1.10.4020.10">
    <property type="entry name" value="DNA breaking-rejoining enzymes"/>
    <property type="match status" value="1"/>
</dbReference>
<keyword evidence="1" id="KW-0539">Nucleus</keyword>
<name>A0A452H9E5_9SAUR</name>
<dbReference type="InterPro" id="IPR038269">
    <property type="entry name" value="SCAN_sf"/>
</dbReference>
<reference evidence="5" key="1">
    <citation type="journal article" date="2017" name="PLoS ONE">
        <title>The Agassiz's desert tortoise genome provides a resource for the conservation of a threatened species.</title>
        <authorList>
            <person name="Tollis M."/>
            <person name="DeNardo D.F."/>
            <person name="Cornelius J.A."/>
            <person name="Dolby G.A."/>
            <person name="Edwards T."/>
            <person name="Henen B.T."/>
            <person name="Karl A.E."/>
            <person name="Murphy R.W."/>
            <person name="Kusumi K."/>
        </authorList>
    </citation>
    <scope>NUCLEOTIDE SEQUENCE [LARGE SCALE GENOMIC DNA]</scope>
</reference>
<dbReference type="Ensembl" id="ENSGAGT00000012826.1">
    <property type="protein sequence ID" value="ENSGAGP00000011199.1"/>
    <property type="gene ID" value="ENSGAGG00000008667.1"/>
</dbReference>
<organism evidence="4 5">
    <name type="scientific">Gopherus agassizii</name>
    <name type="common">Agassiz's desert tortoise</name>
    <dbReference type="NCBI Taxonomy" id="38772"/>
    <lineage>
        <taxon>Eukaryota</taxon>
        <taxon>Metazoa</taxon>
        <taxon>Chordata</taxon>
        <taxon>Craniata</taxon>
        <taxon>Vertebrata</taxon>
        <taxon>Euteleostomi</taxon>
        <taxon>Archelosauria</taxon>
        <taxon>Testudinata</taxon>
        <taxon>Testudines</taxon>
        <taxon>Cryptodira</taxon>
        <taxon>Durocryptodira</taxon>
        <taxon>Testudinoidea</taxon>
        <taxon>Testudinidae</taxon>
        <taxon>Gopherus</taxon>
    </lineage>
</organism>
<evidence type="ECO:0000256" key="1">
    <source>
        <dbReference type="ARBA" id="ARBA00023242"/>
    </source>
</evidence>
<feature type="region of interest" description="Disordered" evidence="2">
    <location>
        <begin position="110"/>
        <end position="167"/>
    </location>
</feature>
<dbReference type="Pfam" id="PF02023">
    <property type="entry name" value="SCAN"/>
    <property type="match status" value="1"/>
</dbReference>
<sequence length="167" mass="18839">MEEARDYSWVKAAILDALDVSPETFWQRFRSQTYPSGIQPRLVAQALKEACRRWLQPETRTTEEIMEQVILEEFVHTLPARGQAWVLRHRLATLAAAVSLMEDFLTAETPVRPTFRPPNPRPECSNAKKKGDAPTRLRSHGCGQEACPGSRFRHPDPSPQPGPAPPC</sequence>
<feature type="compositionally biased region" description="Pro residues" evidence="2">
    <location>
        <begin position="157"/>
        <end position="167"/>
    </location>
</feature>
<accession>A0A452H9E5</accession>
<dbReference type="SMART" id="SM00431">
    <property type="entry name" value="SCAN"/>
    <property type="match status" value="1"/>
</dbReference>
<protein>
    <recommendedName>
        <fullName evidence="3">SCAN box domain-containing protein</fullName>
    </recommendedName>
</protein>
<evidence type="ECO:0000313" key="4">
    <source>
        <dbReference type="Ensembl" id="ENSGAGP00000011199.1"/>
    </source>
</evidence>
<dbReference type="PANTHER" id="PTHR45935">
    <property type="entry name" value="PROTEIN ZBED8-RELATED"/>
    <property type="match status" value="1"/>
</dbReference>
<dbReference type="SUPFAM" id="SSF47353">
    <property type="entry name" value="Retrovirus capsid dimerization domain-like"/>
    <property type="match status" value="1"/>
</dbReference>
<feature type="domain" description="SCAN box" evidence="3">
    <location>
        <begin position="27"/>
        <end position="104"/>
    </location>
</feature>
<dbReference type="InterPro" id="IPR050916">
    <property type="entry name" value="SCAN-C2H2_zinc_finger"/>
</dbReference>
<proteinExistence type="predicted"/>
<dbReference type="InterPro" id="IPR003309">
    <property type="entry name" value="SCAN_dom"/>
</dbReference>
<evidence type="ECO:0000259" key="3">
    <source>
        <dbReference type="PROSITE" id="PS50804"/>
    </source>
</evidence>
<evidence type="ECO:0000256" key="2">
    <source>
        <dbReference type="SAM" id="MobiDB-lite"/>
    </source>
</evidence>